<dbReference type="Proteomes" id="UP000238479">
    <property type="component" value="Chromosome 3"/>
</dbReference>
<organism evidence="13 14">
    <name type="scientific">Rosa chinensis</name>
    <name type="common">China rose</name>
    <dbReference type="NCBI Taxonomy" id="74649"/>
    <lineage>
        <taxon>Eukaryota</taxon>
        <taxon>Viridiplantae</taxon>
        <taxon>Streptophyta</taxon>
        <taxon>Embryophyta</taxon>
        <taxon>Tracheophyta</taxon>
        <taxon>Spermatophyta</taxon>
        <taxon>Magnoliopsida</taxon>
        <taxon>eudicotyledons</taxon>
        <taxon>Gunneridae</taxon>
        <taxon>Pentapetalae</taxon>
        <taxon>rosids</taxon>
        <taxon>fabids</taxon>
        <taxon>Rosales</taxon>
        <taxon>Rosaceae</taxon>
        <taxon>Rosoideae</taxon>
        <taxon>Rosoideae incertae sedis</taxon>
        <taxon>Rosa</taxon>
    </lineage>
</organism>
<dbReference type="Gene3D" id="3.80.10.10">
    <property type="entry name" value="Ribonuclease Inhibitor"/>
    <property type="match status" value="1"/>
</dbReference>
<dbReference type="PANTHER" id="PTHR48061:SF2">
    <property type="entry name" value="RECEPTOR LIKE PROTEIN 30-LIKE"/>
    <property type="match status" value="1"/>
</dbReference>
<dbReference type="Gramene" id="PRQ44376">
    <property type="protein sequence ID" value="PRQ44376"/>
    <property type="gene ID" value="RchiOBHm_Chr3g0478581"/>
</dbReference>
<feature type="domain" description="Leucine-rich repeat-containing N-terminal plant-type" evidence="12">
    <location>
        <begin position="27"/>
        <end position="67"/>
    </location>
</feature>
<evidence type="ECO:0000256" key="5">
    <source>
        <dbReference type="ARBA" id="ARBA00022737"/>
    </source>
</evidence>
<evidence type="ECO:0000256" key="3">
    <source>
        <dbReference type="ARBA" id="ARBA00022692"/>
    </source>
</evidence>
<evidence type="ECO:0000256" key="8">
    <source>
        <dbReference type="ARBA" id="ARBA00023170"/>
    </source>
</evidence>
<evidence type="ECO:0000256" key="4">
    <source>
        <dbReference type="ARBA" id="ARBA00022729"/>
    </source>
</evidence>
<dbReference type="AlphaFoldDB" id="A0A2P6RD75"/>
<evidence type="ECO:0000256" key="1">
    <source>
        <dbReference type="ARBA" id="ARBA00004479"/>
    </source>
</evidence>
<gene>
    <name evidence="13" type="ORF">RchiOBHm_Chr3g0478581</name>
</gene>
<dbReference type="GO" id="GO:0016020">
    <property type="term" value="C:membrane"/>
    <property type="evidence" value="ECO:0007669"/>
    <property type="project" value="UniProtKB-SubCell"/>
</dbReference>
<dbReference type="SUPFAM" id="SSF52058">
    <property type="entry name" value="L domain-like"/>
    <property type="match status" value="1"/>
</dbReference>
<evidence type="ECO:0000256" key="11">
    <source>
        <dbReference type="SAM" id="SignalP"/>
    </source>
</evidence>
<keyword evidence="8" id="KW-0675">Receptor</keyword>
<proteinExistence type="predicted"/>
<dbReference type="PANTHER" id="PTHR48061">
    <property type="entry name" value="LEUCINE-RICH REPEAT RECEPTOR PROTEIN KINASE EMS1-LIKE-RELATED"/>
    <property type="match status" value="1"/>
</dbReference>
<evidence type="ECO:0000256" key="7">
    <source>
        <dbReference type="ARBA" id="ARBA00023136"/>
    </source>
</evidence>
<comment type="caution">
    <text evidence="13">The sequence shown here is derived from an EMBL/GenBank/DDBJ whole genome shotgun (WGS) entry which is preliminary data.</text>
</comment>
<feature type="signal peptide" evidence="11">
    <location>
        <begin position="1"/>
        <end position="22"/>
    </location>
</feature>
<keyword evidence="14" id="KW-1185">Reference proteome</keyword>
<dbReference type="EMBL" id="PDCK01000041">
    <property type="protein sequence ID" value="PRQ44376.1"/>
    <property type="molecule type" value="Genomic_DNA"/>
</dbReference>
<dbReference type="InterPro" id="IPR013210">
    <property type="entry name" value="LRR_N_plant-typ"/>
</dbReference>
<keyword evidence="3 10" id="KW-0812">Transmembrane</keyword>
<dbReference type="OMA" id="SIFCLEH"/>
<name>A0A2P6RD75_ROSCH</name>
<keyword evidence="9" id="KW-0325">Glycoprotein</keyword>
<evidence type="ECO:0000256" key="10">
    <source>
        <dbReference type="SAM" id="Phobius"/>
    </source>
</evidence>
<keyword evidence="7 10" id="KW-0472">Membrane</keyword>
<feature type="chain" id="PRO_5015178299" evidence="11">
    <location>
        <begin position="23"/>
        <end position="239"/>
    </location>
</feature>
<feature type="transmembrane region" description="Helical" evidence="10">
    <location>
        <begin position="217"/>
        <end position="237"/>
    </location>
</feature>
<evidence type="ECO:0000256" key="2">
    <source>
        <dbReference type="ARBA" id="ARBA00022614"/>
    </source>
</evidence>
<keyword evidence="6 10" id="KW-1133">Transmembrane helix</keyword>
<evidence type="ECO:0000256" key="6">
    <source>
        <dbReference type="ARBA" id="ARBA00022989"/>
    </source>
</evidence>
<comment type="subcellular location">
    <subcellularLocation>
        <location evidence="1">Membrane</location>
        <topology evidence="1">Single-pass type I membrane protein</topology>
    </subcellularLocation>
</comment>
<evidence type="ECO:0000313" key="13">
    <source>
        <dbReference type="EMBL" id="PRQ44376.1"/>
    </source>
</evidence>
<dbReference type="Pfam" id="PF13516">
    <property type="entry name" value="LRR_6"/>
    <property type="match status" value="1"/>
</dbReference>
<dbReference type="Pfam" id="PF08263">
    <property type="entry name" value="LRRNT_2"/>
    <property type="match status" value="1"/>
</dbReference>
<keyword evidence="4 11" id="KW-0732">Signal</keyword>
<dbReference type="Pfam" id="PF00560">
    <property type="entry name" value="LRR_1"/>
    <property type="match status" value="1"/>
</dbReference>
<evidence type="ECO:0000256" key="9">
    <source>
        <dbReference type="ARBA" id="ARBA00023180"/>
    </source>
</evidence>
<sequence length="239" mass="26747">MPTLFLHFFLFLFTNLIPAVHSNCIEAEKQSLLRFKKSLEFNSSKSTKLITWNSSTDRCSWLGVTCSTNGCVVGLDLSREFVSSSIDNSSSLFQLQHIQSLNLAYNNFYGSSIPSAIGKLANLRLKVLDVSDNDISEDGGLKFEKPQTPIEVACLKRVKVIDLSDNDISEDGEEPNLGTLIQNPTEITELNLDGLDLSAEESDWYQTISSSLRELRVFIWTLVLILVCLRALILCFVQK</sequence>
<reference evidence="13 14" key="1">
    <citation type="journal article" date="2018" name="Nat. Genet.">
        <title>The Rosa genome provides new insights in the design of modern roses.</title>
        <authorList>
            <person name="Bendahmane M."/>
        </authorList>
    </citation>
    <scope>NUCLEOTIDE SEQUENCE [LARGE SCALE GENOMIC DNA]</scope>
    <source>
        <strain evidence="14">cv. Old Blush</strain>
    </source>
</reference>
<dbReference type="InterPro" id="IPR046956">
    <property type="entry name" value="RLP23-like"/>
</dbReference>
<keyword evidence="5" id="KW-0677">Repeat</keyword>
<evidence type="ECO:0000259" key="12">
    <source>
        <dbReference type="Pfam" id="PF08263"/>
    </source>
</evidence>
<dbReference type="InterPro" id="IPR032675">
    <property type="entry name" value="LRR_dom_sf"/>
</dbReference>
<keyword evidence="2" id="KW-0433">Leucine-rich repeat</keyword>
<dbReference type="InterPro" id="IPR001611">
    <property type="entry name" value="Leu-rich_rpt"/>
</dbReference>
<evidence type="ECO:0000313" key="14">
    <source>
        <dbReference type="Proteomes" id="UP000238479"/>
    </source>
</evidence>
<protein>
    <submittedName>
        <fullName evidence="13">Putative leucine-rich repeat-containing, plant-type, leucine-rich repeat domain, L</fullName>
    </submittedName>
</protein>
<accession>A0A2P6RD75</accession>